<feature type="region of interest" description="Disordered" evidence="1">
    <location>
        <begin position="1"/>
        <end position="38"/>
    </location>
</feature>
<sequence length="336" mass="36513">MVGRKPLRRRRHDAPPSPPLFGATPRPTSPRSSSASVAAVAEELDGLLLTAPRPSASSSEPRSFPYVVKQRCWEKAERVAGRDPERWRRDALGNVVFRKLVGCPGCLCHDYDHIVPYSKGGKSTLENCQVLQATVNRSKGNKTELSKSELIQKSAYCRDVIWIFLNSLHMGMLGEGQIQVVAESNEDDGLAAKHSRGLLFARHTLFSVFEDGVLNALIMLPMVGAEAENGAISLHWGIERRITGQSSPDPLEEMGSGRYALALASACTHRHVAHGTTRCPVPLAVLAEVARLVDVVVVVVAELGVHAATPGARQDLVRLLQLLLLVGRIALLLLIL</sequence>
<feature type="compositionally biased region" description="Basic residues" evidence="1">
    <location>
        <begin position="1"/>
        <end position="12"/>
    </location>
</feature>
<dbReference type="InterPro" id="IPR002711">
    <property type="entry name" value="HNH"/>
</dbReference>
<evidence type="ECO:0000313" key="3">
    <source>
        <dbReference type="EnsemblPlants" id="ORUFI03G05000.1"/>
    </source>
</evidence>
<feature type="compositionally biased region" description="Low complexity" evidence="1">
    <location>
        <begin position="23"/>
        <end position="38"/>
    </location>
</feature>
<dbReference type="CDD" id="cd00085">
    <property type="entry name" value="HNHc"/>
    <property type="match status" value="1"/>
</dbReference>
<dbReference type="InterPro" id="IPR003615">
    <property type="entry name" value="HNH_nuc"/>
</dbReference>
<dbReference type="AlphaFoldDB" id="A0A0E0NQA7"/>
<dbReference type="OMA" id="RDVIWIF"/>
<dbReference type="Proteomes" id="UP000008022">
    <property type="component" value="Unassembled WGS sequence"/>
</dbReference>
<dbReference type="GO" id="GO:0008270">
    <property type="term" value="F:zinc ion binding"/>
    <property type="evidence" value="ECO:0007669"/>
    <property type="project" value="InterPro"/>
</dbReference>
<dbReference type="PANTHER" id="PTHR33427">
    <property type="entry name" value="HNH ENDONUCLEASE"/>
    <property type="match status" value="1"/>
</dbReference>
<accession>A0A0E0NQA7</accession>
<reference evidence="3" key="2">
    <citation type="submission" date="2015-06" db="UniProtKB">
        <authorList>
            <consortium name="EnsemblPlants"/>
        </authorList>
    </citation>
    <scope>IDENTIFICATION</scope>
</reference>
<dbReference type="Pfam" id="PF01844">
    <property type="entry name" value="HNH"/>
    <property type="match status" value="1"/>
</dbReference>
<dbReference type="EnsemblPlants" id="ORUFI03G05000.1">
    <property type="protein sequence ID" value="ORUFI03G05000.1"/>
    <property type="gene ID" value="ORUFI03G05000"/>
</dbReference>
<dbReference type="Gramene" id="ORUFI03G05000.1">
    <property type="protein sequence ID" value="ORUFI03G05000.1"/>
    <property type="gene ID" value="ORUFI03G05000"/>
</dbReference>
<dbReference type="GO" id="GO:0004519">
    <property type="term" value="F:endonuclease activity"/>
    <property type="evidence" value="ECO:0007669"/>
    <property type="project" value="InterPro"/>
</dbReference>
<organism evidence="3 4">
    <name type="scientific">Oryza rufipogon</name>
    <name type="common">Brownbeard rice</name>
    <name type="synonym">Asian wild rice</name>
    <dbReference type="NCBI Taxonomy" id="4529"/>
    <lineage>
        <taxon>Eukaryota</taxon>
        <taxon>Viridiplantae</taxon>
        <taxon>Streptophyta</taxon>
        <taxon>Embryophyta</taxon>
        <taxon>Tracheophyta</taxon>
        <taxon>Spermatophyta</taxon>
        <taxon>Magnoliopsida</taxon>
        <taxon>Liliopsida</taxon>
        <taxon>Poales</taxon>
        <taxon>Poaceae</taxon>
        <taxon>BOP clade</taxon>
        <taxon>Oryzoideae</taxon>
        <taxon>Oryzeae</taxon>
        <taxon>Oryzinae</taxon>
        <taxon>Oryza</taxon>
    </lineage>
</organism>
<name>A0A0E0NQA7_ORYRU</name>
<dbReference type="PANTHER" id="PTHR33427:SF3">
    <property type="entry name" value="HNH ENDONUCLEASE"/>
    <property type="match status" value="1"/>
</dbReference>
<reference evidence="4" key="1">
    <citation type="submission" date="2013-06" db="EMBL/GenBank/DDBJ databases">
        <authorList>
            <person name="Zhao Q."/>
        </authorList>
    </citation>
    <scope>NUCLEOTIDE SEQUENCE</scope>
    <source>
        <strain evidence="4">cv. W1943</strain>
    </source>
</reference>
<dbReference type="GO" id="GO:0003676">
    <property type="term" value="F:nucleic acid binding"/>
    <property type="evidence" value="ECO:0007669"/>
    <property type="project" value="InterPro"/>
</dbReference>
<evidence type="ECO:0000313" key="4">
    <source>
        <dbReference type="Proteomes" id="UP000008022"/>
    </source>
</evidence>
<dbReference type="SMART" id="SM00507">
    <property type="entry name" value="HNHc"/>
    <property type="match status" value="1"/>
</dbReference>
<dbReference type="HOGENOM" id="CLU_827381_0_0_1"/>
<feature type="domain" description="HNH nuclease" evidence="2">
    <location>
        <begin position="91"/>
        <end position="137"/>
    </location>
</feature>
<protein>
    <recommendedName>
        <fullName evidence="2">HNH nuclease domain-containing protein</fullName>
    </recommendedName>
</protein>
<evidence type="ECO:0000256" key="1">
    <source>
        <dbReference type="SAM" id="MobiDB-lite"/>
    </source>
</evidence>
<dbReference type="Gene3D" id="1.10.30.50">
    <property type="match status" value="1"/>
</dbReference>
<dbReference type="eggNOG" id="ENOG502RXY4">
    <property type="taxonomic scope" value="Eukaryota"/>
</dbReference>
<proteinExistence type="predicted"/>
<evidence type="ECO:0000259" key="2">
    <source>
        <dbReference type="SMART" id="SM00507"/>
    </source>
</evidence>
<keyword evidence="4" id="KW-1185">Reference proteome</keyword>